<dbReference type="Proteomes" id="UP000007523">
    <property type="component" value="Chromosome"/>
</dbReference>
<evidence type="ECO:0000313" key="3">
    <source>
        <dbReference type="Proteomes" id="UP000007523"/>
    </source>
</evidence>
<keyword evidence="3" id="KW-1185">Reference proteome</keyword>
<evidence type="ECO:0000256" key="1">
    <source>
        <dbReference type="SAM" id="MobiDB-lite"/>
    </source>
</evidence>
<dbReference type="RefSeq" id="WP_014371598.1">
    <property type="nucleotide sequence ID" value="NC_016935.1"/>
</dbReference>
<dbReference type="STRING" id="1116391.PM3016_5462"/>
<name>H6NDW3_9BACL</name>
<dbReference type="KEGG" id="pmq:PM3016_5462"/>
<dbReference type="HOGENOM" id="CLU_1239153_0_0_9"/>
<gene>
    <name evidence="2" type="ORF">PM3016_5462</name>
</gene>
<organism evidence="2 3">
    <name type="scientific">Paenibacillus mucilaginosus 3016</name>
    <dbReference type="NCBI Taxonomy" id="1116391"/>
    <lineage>
        <taxon>Bacteria</taxon>
        <taxon>Bacillati</taxon>
        <taxon>Bacillota</taxon>
        <taxon>Bacilli</taxon>
        <taxon>Bacillales</taxon>
        <taxon>Paenibacillaceae</taxon>
        <taxon>Paenibacillus</taxon>
    </lineage>
</organism>
<protein>
    <submittedName>
        <fullName evidence="2">Uncharacterized protein</fullName>
    </submittedName>
</protein>
<feature type="region of interest" description="Disordered" evidence="1">
    <location>
        <begin position="123"/>
        <end position="166"/>
    </location>
</feature>
<dbReference type="EMBL" id="CP003235">
    <property type="protein sequence ID" value="AFC32162.1"/>
    <property type="molecule type" value="Genomic_DNA"/>
</dbReference>
<reference evidence="2 3" key="1">
    <citation type="journal article" date="2012" name="J. Bacteriol.">
        <title>Complete Genome Sequence of Paenibacillus mucilaginosus 3016, a Bacterium Functional as Microbial Fertilizer.</title>
        <authorList>
            <person name="Ma M."/>
            <person name="Wang Z."/>
            <person name="Li L."/>
            <person name="Jiang X."/>
            <person name="Guan D."/>
            <person name="Cao F."/>
            <person name="Chen H."/>
            <person name="Wang X."/>
            <person name="Shen D."/>
            <person name="Du B."/>
            <person name="Li J."/>
        </authorList>
    </citation>
    <scope>NUCLEOTIDE SEQUENCE [LARGE SCALE GENOMIC DNA]</scope>
    <source>
        <strain evidence="2 3">3016</strain>
    </source>
</reference>
<accession>H6NDW3</accession>
<feature type="compositionally biased region" description="Basic and acidic residues" evidence="1">
    <location>
        <begin position="152"/>
        <end position="166"/>
    </location>
</feature>
<proteinExistence type="predicted"/>
<dbReference type="AlphaFoldDB" id="H6NDW3"/>
<sequence length="223" mass="24070">MVAAKGKANIGGITVGSKNVKIVLEISKRDFFKNAKFFESDPEEVDFVLGDMQMSISDYLASSSAPHQGLKAVVDRSGVVQSAEDGNQATILDQPDDSQENLQADQAAPNPDLELSFEDGYAPAADEQSADEGGTADGAYAADEDQGAGPDPSKEEVENHILQEKPRFDDVEFDPALFVEKIETNCSWMEIASKHGLSSTQLQASWGKYKKRVAQKLKRNGAA</sequence>
<evidence type="ECO:0000313" key="2">
    <source>
        <dbReference type="EMBL" id="AFC32162.1"/>
    </source>
</evidence>